<keyword evidence="3" id="KW-1185">Reference proteome</keyword>
<dbReference type="RefSeq" id="WP_364450623.1">
    <property type="nucleotide sequence ID" value="NZ_JBFARM010000005.1"/>
</dbReference>
<protein>
    <submittedName>
        <fullName evidence="2">Uncharacterized protein</fullName>
    </submittedName>
</protein>
<name>A0ABV3H568_9ACTN</name>
<accession>A0ABV3H568</accession>
<reference evidence="2 3" key="1">
    <citation type="submission" date="2024-06" db="EMBL/GenBank/DDBJ databases">
        <title>The Natural Products Discovery Center: Release of the First 8490 Sequenced Strains for Exploring Actinobacteria Biosynthetic Diversity.</title>
        <authorList>
            <person name="Kalkreuter E."/>
            <person name="Kautsar S.A."/>
            <person name="Yang D."/>
            <person name="Bader C.D."/>
            <person name="Teijaro C.N."/>
            <person name="Fluegel L."/>
            <person name="Davis C.M."/>
            <person name="Simpson J.R."/>
            <person name="Lauterbach L."/>
            <person name="Steele A.D."/>
            <person name="Gui C."/>
            <person name="Meng S."/>
            <person name="Li G."/>
            <person name="Viehrig K."/>
            <person name="Ye F."/>
            <person name="Su P."/>
            <person name="Kiefer A.F."/>
            <person name="Nichols A."/>
            <person name="Cepeda A.J."/>
            <person name="Yan W."/>
            <person name="Fan B."/>
            <person name="Jiang Y."/>
            <person name="Adhikari A."/>
            <person name="Zheng C.-J."/>
            <person name="Schuster L."/>
            <person name="Cowan T.M."/>
            <person name="Smanski M.J."/>
            <person name="Chevrette M.G."/>
            <person name="De Carvalho L.P.S."/>
            <person name="Shen B."/>
        </authorList>
    </citation>
    <scope>NUCLEOTIDE SEQUENCE [LARGE SCALE GENOMIC DNA]</scope>
    <source>
        <strain evidence="2 3">NPDC049574</strain>
    </source>
</reference>
<dbReference type="EMBL" id="JBFARM010000005">
    <property type="protein sequence ID" value="MEV4287320.1"/>
    <property type="molecule type" value="Genomic_DNA"/>
</dbReference>
<feature type="transmembrane region" description="Helical" evidence="1">
    <location>
        <begin position="73"/>
        <end position="91"/>
    </location>
</feature>
<keyword evidence="1" id="KW-0472">Membrane</keyword>
<comment type="caution">
    <text evidence="2">The sequence shown here is derived from an EMBL/GenBank/DDBJ whole genome shotgun (WGS) entry which is preliminary data.</text>
</comment>
<feature type="transmembrane region" description="Helical" evidence="1">
    <location>
        <begin position="103"/>
        <end position="121"/>
    </location>
</feature>
<dbReference type="Proteomes" id="UP001552427">
    <property type="component" value="Unassembled WGS sequence"/>
</dbReference>
<feature type="transmembrane region" description="Helical" evidence="1">
    <location>
        <begin position="12"/>
        <end position="31"/>
    </location>
</feature>
<evidence type="ECO:0000313" key="3">
    <source>
        <dbReference type="Proteomes" id="UP001552427"/>
    </source>
</evidence>
<proteinExistence type="predicted"/>
<keyword evidence="1" id="KW-0812">Transmembrane</keyword>
<organism evidence="2 3">
    <name type="scientific">Nonomuraea bangladeshensis</name>
    <dbReference type="NCBI Taxonomy" id="404385"/>
    <lineage>
        <taxon>Bacteria</taxon>
        <taxon>Bacillati</taxon>
        <taxon>Actinomycetota</taxon>
        <taxon>Actinomycetes</taxon>
        <taxon>Streptosporangiales</taxon>
        <taxon>Streptosporangiaceae</taxon>
        <taxon>Nonomuraea</taxon>
    </lineage>
</organism>
<gene>
    <name evidence="2" type="ORF">AB0K40_17585</name>
</gene>
<evidence type="ECO:0000313" key="2">
    <source>
        <dbReference type="EMBL" id="MEV4287320.1"/>
    </source>
</evidence>
<evidence type="ECO:0000256" key="1">
    <source>
        <dbReference type="SAM" id="Phobius"/>
    </source>
</evidence>
<keyword evidence="1" id="KW-1133">Transmembrane helix</keyword>
<sequence length="419" mass="46012">MPDLVRPYLDWIHLGLQALAGIAATVATVYLWRKARTQPLPEVLTIVAACIATAVSAQGMWRFTGDVLGLDGPLRILLFAFIEVAIITSAVRARRNMRANFSAGIDGIAVWALTALTAVLSSMDARSLPEAVFRLAAPLVAAWLWERGMAIERHRLRGTSGIHWRFTLERVLVAVGLAEATDRTAGDVDRQRRITRLALAAKRARQLRDTGAPDRKQRAALARLDKAFEAAAQHIGLGRDEQLQAEVGAEVAALYSVAGLMDIVPAAAWAPAAVEAKETRSVRWRLASRTEPRTESAPEVVRIARTFEFVRKPAEAPVRIVRRAFSYQPASARTAPVRRIFVVRTQPVSPAPAPVERDVFVREVTAEILAAAGRTEKWVPDYDGLQARSGRSRSWCEKVVADARKAVFRTERRTDGAAA</sequence>
<feature type="transmembrane region" description="Helical" evidence="1">
    <location>
        <begin position="43"/>
        <end position="61"/>
    </location>
</feature>